<evidence type="ECO:0000313" key="3">
    <source>
        <dbReference type="Proteomes" id="UP000765507"/>
    </source>
</evidence>
<feature type="non-terminal residue" evidence="2">
    <location>
        <position position="1"/>
    </location>
</feature>
<dbReference type="Gene3D" id="2.60.220.50">
    <property type="match status" value="1"/>
</dbReference>
<dbReference type="OrthoDB" id="1100386at2759"/>
<keyword evidence="2" id="KW-0675">Receptor</keyword>
<feature type="non-terminal residue" evidence="2">
    <location>
        <position position="173"/>
    </location>
</feature>
<dbReference type="InterPro" id="IPR046338">
    <property type="entry name" value="GAIN_dom_sf"/>
</dbReference>
<dbReference type="AlphaFoldDB" id="A0A8T1S3E6"/>
<dbReference type="Proteomes" id="UP000765507">
    <property type="component" value="Unassembled WGS sequence"/>
</dbReference>
<accession>A0A8T1S3E6</accession>
<evidence type="ECO:0000313" key="2">
    <source>
        <dbReference type="EMBL" id="KAG6923371.1"/>
    </source>
</evidence>
<proteinExistence type="predicted"/>
<gene>
    <name evidence="2" type="ORF">G0U57_020700</name>
</gene>
<keyword evidence="3" id="KW-1185">Reference proteome</keyword>
<feature type="region of interest" description="Disordered" evidence="1">
    <location>
        <begin position="122"/>
        <end position="173"/>
    </location>
</feature>
<feature type="compositionally biased region" description="Low complexity" evidence="1">
    <location>
        <begin position="124"/>
        <end position="141"/>
    </location>
</feature>
<reference evidence="2 3" key="1">
    <citation type="journal article" date="2020" name="G3 (Bethesda)">
        <title>Draft Genome of the Common Snapping Turtle, Chelydra serpentina, a Model for Phenotypic Plasticity in Reptiles.</title>
        <authorList>
            <person name="Das D."/>
            <person name="Singh S.K."/>
            <person name="Bierstedt J."/>
            <person name="Erickson A."/>
            <person name="Galli G.L.J."/>
            <person name="Crossley D.A. 2nd"/>
            <person name="Rhen T."/>
        </authorList>
    </citation>
    <scope>NUCLEOTIDE SEQUENCE [LARGE SCALE GENOMIC DNA]</scope>
    <source>
        <strain evidence="2">KW</strain>
    </source>
</reference>
<dbReference type="EMBL" id="JAHGAV010000897">
    <property type="protein sequence ID" value="KAG6923371.1"/>
    <property type="molecule type" value="Genomic_DNA"/>
</dbReference>
<name>A0A8T1S3E6_CHESE</name>
<protein>
    <submittedName>
        <fullName evidence="2">Adhesion G protein-coupled receptor E1</fullName>
    </submittedName>
</protein>
<evidence type="ECO:0000256" key="1">
    <source>
        <dbReference type="SAM" id="MobiDB-lite"/>
    </source>
</evidence>
<organism evidence="2 3">
    <name type="scientific">Chelydra serpentina</name>
    <name type="common">Snapping turtle</name>
    <name type="synonym">Testudo serpentina</name>
    <dbReference type="NCBI Taxonomy" id="8475"/>
    <lineage>
        <taxon>Eukaryota</taxon>
        <taxon>Metazoa</taxon>
        <taxon>Chordata</taxon>
        <taxon>Craniata</taxon>
        <taxon>Vertebrata</taxon>
        <taxon>Euteleostomi</taxon>
        <taxon>Archelosauria</taxon>
        <taxon>Testudinata</taxon>
        <taxon>Testudines</taxon>
        <taxon>Cryptodira</taxon>
        <taxon>Durocryptodira</taxon>
        <taxon>Americhelydia</taxon>
        <taxon>Chelydroidea</taxon>
        <taxon>Chelydridae</taxon>
        <taxon>Chelydra</taxon>
    </lineage>
</organism>
<comment type="caution">
    <text evidence="2">The sequence shown here is derived from an EMBL/GenBank/DDBJ whole genome shotgun (WGS) entry which is preliminary data.</text>
</comment>
<sequence>VVLAAFTKPTGNGSQTIQMDKLDVQTKVIEDGCPEKDSVVSLEVKGETMKISCRTIQGTVAQARAGVAFASYVGMESILNGSFFHGQGATSVQMNSRVVSAFLTSQTKTDFLDPVNYTFQNTKPSSSADSSSASRGRPRPGVAAGLGRGAGSCATTPLTPRAAAIASPTWPSS</sequence>